<name>A0A8H3IAP3_9LECA</name>
<keyword evidence="11" id="KW-1185">Reference proteome</keyword>
<dbReference type="Proteomes" id="UP000664169">
    <property type="component" value="Unassembled WGS sequence"/>
</dbReference>
<feature type="signal peptide" evidence="8">
    <location>
        <begin position="1"/>
        <end position="19"/>
    </location>
</feature>
<comment type="similarity">
    <text evidence="7">Belongs to the chloroperoxidase family.</text>
</comment>
<dbReference type="Gene3D" id="1.10.489.10">
    <property type="entry name" value="Chloroperoxidase-like"/>
    <property type="match status" value="1"/>
</dbReference>
<dbReference type="PANTHER" id="PTHR33577">
    <property type="entry name" value="STERIGMATOCYSTIN BIOSYNTHESIS PEROXIDASE STCC-RELATED"/>
    <property type="match status" value="1"/>
</dbReference>
<dbReference type="EMBL" id="CAJPDQ010000008">
    <property type="protein sequence ID" value="CAF9913735.1"/>
    <property type="molecule type" value="Genomic_DNA"/>
</dbReference>
<feature type="chain" id="PRO_5034661562" description="Heme haloperoxidase family profile domain-containing protein" evidence="8">
    <location>
        <begin position="20"/>
        <end position="426"/>
    </location>
</feature>
<dbReference type="PROSITE" id="PS51405">
    <property type="entry name" value="HEME_HALOPEROXIDASE"/>
    <property type="match status" value="1"/>
</dbReference>
<reference evidence="10" key="1">
    <citation type="submission" date="2021-03" db="EMBL/GenBank/DDBJ databases">
        <authorList>
            <person name="Tagirdzhanova G."/>
        </authorList>
    </citation>
    <scope>NUCLEOTIDE SEQUENCE</scope>
</reference>
<evidence type="ECO:0000256" key="6">
    <source>
        <dbReference type="ARBA" id="ARBA00023004"/>
    </source>
</evidence>
<dbReference type="Pfam" id="PF01328">
    <property type="entry name" value="Peroxidase_2"/>
    <property type="match status" value="1"/>
</dbReference>
<evidence type="ECO:0000256" key="8">
    <source>
        <dbReference type="SAM" id="SignalP"/>
    </source>
</evidence>
<dbReference type="OrthoDB" id="407298at2759"/>
<organism evidence="10 11">
    <name type="scientific">Gomphillus americanus</name>
    <dbReference type="NCBI Taxonomy" id="1940652"/>
    <lineage>
        <taxon>Eukaryota</taxon>
        <taxon>Fungi</taxon>
        <taxon>Dikarya</taxon>
        <taxon>Ascomycota</taxon>
        <taxon>Pezizomycotina</taxon>
        <taxon>Lecanoromycetes</taxon>
        <taxon>OSLEUM clade</taxon>
        <taxon>Ostropomycetidae</taxon>
        <taxon>Ostropales</taxon>
        <taxon>Graphidaceae</taxon>
        <taxon>Gomphilloideae</taxon>
        <taxon>Gomphillus</taxon>
    </lineage>
</organism>
<evidence type="ECO:0000256" key="2">
    <source>
        <dbReference type="ARBA" id="ARBA00022559"/>
    </source>
</evidence>
<dbReference type="AlphaFoldDB" id="A0A8H3IAP3"/>
<accession>A0A8H3IAP3</accession>
<dbReference type="PANTHER" id="PTHR33577:SF1">
    <property type="entry name" value="HEME HALOPEROXIDASE FAMILY PROFILE DOMAIN-CONTAINING PROTEIN"/>
    <property type="match status" value="1"/>
</dbReference>
<gene>
    <name evidence="10" type="ORF">GOMPHAMPRED_008011</name>
</gene>
<evidence type="ECO:0000256" key="5">
    <source>
        <dbReference type="ARBA" id="ARBA00023002"/>
    </source>
</evidence>
<keyword evidence="4" id="KW-0479">Metal-binding</keyword>
<dbReference type="InterPro" id="IPR036851">
    <property type="entry name" value="Chloroperoxidase-like_sf"/>
</dbReference>
<dbReference type="InterPro" id="IPR000028">
    <property type="entry name" value="Chloroperoxidase"/>
</dbReference>
<proteinExistence type="inferred from homology"/>
<keyword evidence="3" id="KW-0349">Heme</keyword>
<evidence type="ECO:0000313" key="10">
    <source>
        <dbReference type="EMBL" id="CAF9913735.1"/>
    </source>
</evidence>
<dbReference type="SUPFAM" id="SSF47571">
    <property type="entry name" value="Cloroperoxidase"/>
    <property type="match status" value="1"/>
</dbReference>
<evidence type="ECO:0000259" key="9">
    <source>
        <dbReference type="PROSITE" id="PS51405"/>
    </source>
</evidence>
<sequence>MKFSASTVSFLVAIGIVDAFPHLALNELQRRGSIGARSGGSASGVPFPPDPAQVSGYFDPALQYVSNKGAHAFVPPGPGDQRGPCPGLNAMANHNYIPHSGVGSITDFITGTYKVFGMGLDLGGFLAVYGAAIDGDLTSWSIGGPTTLVGLGGTGLIGSHNKYEADVSPTRPDLYEYGNNYQVNWDQWKALYNKQAGVPDDQVNYNLAVLQEFRSERFQQSITQNPYFFNGPFSGVAVQPAAYTFIYRFMGNKSAEHPDGVLNRETLKAFFGVTENADGSFSGGTGHEYIPDNWYKRAIGDEYTIPFFLLDLVYEATVYPQFLDIGGNTGKPNTFTPVNITDLTNGVYNTKTLLQGNNLFCFAYQTVQNTLPDIITGIIGSLTNALAKYAPDASKAIATLNCPQLAGINEAQFEKFPGYTKGGNAI</sequence>
<keyword evidence="2" id="KW-0575">Peroxidase</keyword>
<comment type="cofactor">
    <cofactor evidence="1">
        <name>heme b</name>
        <dbReference type="ChEBI" id="CHEBI:60344"/>
    </cofactor>
</comment>
<feature type="domain" description="Heme haloperoxidase family profile" evidence="9">
    <location>
        <begin position="69"/>
        <end position="314"/>
    </location>
</feature>
<keyword evidence="6" id="KW-0408">Iron</keyword>
<evidence type="ECO:0000256" key="4">
    <source>
        <dbReference type="ARBA" id="ARBA00022723"/>
    </source>
</evidence>
<evidence type="ECO:0000256" key="3">
    <source>
        <dbReference type="ARBA" id="ARBA00022617"/>
    </source>
</evidence>
<dbReference type="GO" id="GO:0046872">
    <property type="term" value="F:metal ion binding"/>
    <property type="evidence" value="ECO:0007669"/>
    <property type="project" value="UniProtKB-KW"/>
</dbReference>
<evidence type="ECO:0000256" key="1">
    <source>
        <dbReference type="ARBA" id="ARBA00001970"/>
    </source>
</evidence>
<evidence type="ECO:0000313" key="11">
    <source>
        <dbReference type="Proteomes" id="UP000664169"/>
    </source>
</evidence>
<protein>
    <recommendedName>
        <fullName evidence="9">Heme haloperoxidase family profile domain-containing protein</fullName>
    </recommendedName>
</protein>
<comment type="caution">
    <text evidence="10">The sequence shown here is derived from an EMBL/GenBank/DDBJ whole genome shotgun (WGS) entry which is preliminary data.</text>
</comment>
<keyword evidence="8" id="KW-0732">Signal</keyword>
<evidence type="ECO:0000256" key="7">
    <source>
        <dbReference type="ARBA" id="ARBA00025795"/>
    </source>
</evidence>
<dbReference type="GO" id="GO:0004601">
    <property type="term" value="F:peroxidase activity"/>
    <property type="evidence" value="ECO:0007669"/>
    <property type="project" value="UniProtKB-KW"/>
</dbReference>
<keyword evidence="5" id="KW-0560">Oxidoreductase</keyword>